<sequence length="387" mass="43579">MSIVKVGIIGIGNMGSSHVQLLDRGQIEGAKLTAICSRNEGRIQWVKNNTQGDVQVYQDKETFFNESGIDAVIIATPHYSHPELAKEAFRKGIHVLIEKPAGVYTKNVLEMNDAAQASGRVFGIMYNQRANPLYQKLRDLIHSGELGELKRTNWIVTDIYRSQSYYDSSKWRATWKGEGGGVILNQALHHLDIWQWATGLMPKRVNAVSSFGKYHDIEVEDEVTAYVEYENKATGVFITSTGEAPGTNRFEVVGDLGKIVVENEELTFYRLKQSEREFNRLYKDGFGKPEYQKIDIPVKSENANHANIIQNWIDSIMTGSPLLAPGGEGVKALEISNAIYLSSWLNQTVELPVDPDYYYEKLQEKISTSTFEKKHVTNNTLDVKGTH</sequence>
<reference evidence="3 4" key="1">
    <citation type="submission" date="2018-10" db="EMBL/GenBank/DDBJ databases">
        <title>Oceanobacillus sp. YLB-02 draft genome.</title>
        <authorList>
            <person name="Yu L."/>
        </authorList>
    </citation>
    <scope>NUCLEOTIDE SEQUENCE [LARGE SCALE GENOMIC DNA]</scope>
    <source>
        <strain evidence="3 4">YLB-02</strain>
    </source>
</reference>
<dbReference type="AlphaFoldDB" id="A0A498D9X1"/>
<dbReference type="InterPro" id="IPR036291">
    <property type="entry name" value="NAD(P)-bd_dom_sf"/>
</dbReference>
<name>A0A498D9X1_9BACI</name>
<dbReference type="InterPro" id="IPR055170">
    <property type="entry name" value="GFO_IDH_MocA-like_dom"/>
</dbReference>
<dbReference type="Proteomes" id="UP000270219">
    <property type="component" value="Unassembled WGS sequence"/>
</dbReference>
<dbReference type="SUPFAM" id="SSF55347">
    <property type="entry name" value="Glyceraldehyde-3-phosphate dehydrogenase-like, C-terminal domain"/>
    <property type="match status" value="1"/>
</dbReference>
<accession>A0A498D9X1</accession>
<evidence type="ECO:0000313" key="4">
    <source>
        <dbReference type="Proteomes" id="UP000270219"/>
    </source>
</evidence>
<dbReference type="Pfam" id="PF22725">
    <property type="entry name" value="GFO_IDH_MocA_C3"/>
    <property type="match status" value="1"/>
</dbReference>
<comment type="caution">
    <text evidence="3">The sequence shown here is derived from an EMBL/GenBank/DDBJ whole genome shotgun (WGS) entry which is preliminary data.</text>
</comment>
<dbReference type="PANTHER" id="PTHR43249">
    <property type="entry name" value="UDP-N-ACETYL-2-AMINO-2-DEOXY-D-GLUCURONATE OXIDASE"/>
    <property type="match status" value="1"/>
</dbReference>
<dbReference type="OrthoDB" id="9815825at2"/>
<dbReference type="GO" id="GO:0000166">
    <property type="term" value="F:nucleotide binding"/>
    <property type="evidence" value="ECO:0007669"/>
    <property type="project" value="InterPro"/>
</dbReference>
<dbReference type="Pfam" id="PF01408">
    <property type="entry name" value="GFO_IDH_MocA"/>
    <property type="match status" value="1"/>
</dbReference>
<dbReference type="PANTHER" id="PTHR43249:SF1">
    <property type="entry name" value="D-GLUCOSIDE 3-DEHYDROGENASE"/>
    <property type="match status" value="1"/>
</dbReference>
<evidence type="ECO:0000259" key="2">
    <source>
        <dbReference type="Pfam" id="PF22725"/>
    </source>
</evidence>
<protein>
    <submittedName>
        <fullName evidence="3">Gfo/Idh/MocA family oxidoreductase</fullName>
    </submittedName>
</protein>
<dbReference type="SUPFAM" id="SSF51735">
    <property type="entry name" value="NAD(P)-binding Rossmann-fold domains"/>
    <property type="match status" value="1"/>
</dbReference>
<gene>
    <name evidence="3" type="ORF">D8M04_17595</name>
</gene>
<keyword evidence="4" id="KW-1185">Reference proteome</keyword>
<dbReference type="InterPro" id="IPR000683">
    <property type="entry name" value="Gfo/Idh/MocA-like_OxRdtase_N"/>
</dbReference>
<dbReference type="InterPro" id="IPR052515">
    <property type="entry name" value="Gfo/Idh/MocA_Oxidoreductase"/>
</dbReference>
<dbReference type="Gene3D" id="3.40.50.720">
    <property type="entry name" value="NAD(P)-binding Rossmann-like Domain"/>
    <property type="match status" value="1"/>
</dbReference>
<feature type="domain" description="Gfo/Idh/MocA-like oxidoreductase N-terminal" evidence="1">
    <location>
        <begin position="4"/>
        <end position="123"/>
    </location>
</feature>
<organism evidence="3 4">
    <name type="scientific">Oceanobacillus piezotolerans</name>
    <dbReference type="NCBI Taxonomy" id="2448030"/>
    <lineage>
        <taxon>Bacteria</taxon>
        <taxon>Bacillati</taxon>
        <taxon>Bacillota</taxon>
        <taxon>Bacilli</taxon>
        <taxon>Bacillales</taxon>
        <taxon>Bacillaceae</taxon>
        <taxon>Oceanobacillus</taxon>
    </lineage>
</organism>
<proteinExistence type="predicted"/>
<dbReference type="Gene3D" id="3.30.360.10">
    <property type="entry name" value="Dihydrodipicolinate Reductase, domain 2"/>
    <property type="match status" value="1"/>
</dbReference>
<evidence type="ECO:0000313" key="3">
    <source>
        <dbReference type="EMBL" id="RLL41334.1"/>
    </source>
</evidence>
<dbReference type="RefSeq" id="WP_121524725.1">
    <property type="nucleotide sequence ID" value="NZ_RCHR01000008.1"/>
</dbReference>
<feature type="domain" description="GFO/IDH/MocA-like oxidoreductase" evidence="2">
    <location>
        <begin position="134"/>
        <end position="259"/>
    </location>
</feature>
<dbReference type="EMBL" id="RCHR01000008">
    <property type="protein sequence ID" value="RLL41334.1"/>
    <property type="molecule type" value="Genomic_DNA"/>
</dbReference>
<evidence type="ECO:0000259" key="1">
    <source>
        <dbReference type="Pfam" id="PF01408"/>
    </source>
</evidence>